<dbReference type="InterPro" id="IPR000477">
    <property type="entry name" value="RT_dom"/>
</dbReference>
<dbReference type="CDD" id="cd09275">
    <property type="entry name" value="RNase_HI_RT_DIRS1"/>
    <property type="match status" value="1"/>
</dbReference>
<sequence length="895" mass="100906">MTSAGEPLPSTEILASDHQLTEEETVPQNRGSEPDPEAEGNRSVSFLDQPITIPTQSESTSCVNETIDELFGTCEKSSPDSPWTPALFNFAQNIVCSGLTEDRRSKLLKQYEAKDTLAILGPPKLNKLLIPALKSSASVIKRDEYQSISQAQVAASLNAFGLAISFLVSPEIKQLLPDEASLAFRQLADGFHLLSDHQHRLSLARRAFIKPSLSLVGKNAVDNAPVDEWLFGSSFAEGLKDAQACEKAARDLLRSTPNIAKPNAQPYRHPQQKQQNPQPKASGNSKAPGYQIPFASPPPVRSFLAEPNFSTLEATHCDNEVDRLLQKGAINIVDYTPDQFLSPFFLREKSSGGMRFILNLKELNSHISPPHFKLEDWRTVIRLMLPDTHMATLDIEDAYLLVPIHVSHRKFLRFQWREIFYEFAVLPFGLSTAPFIFTKIIRPVTSFLREEGFESIVYLDDFLLLGSSIDSCRDNVQAHINLLSALGFIINYNKSELIPAKRRKYLGFIFDSENQSIAIPPERREKLLKMILDFSSKSFSSIRDFAGMIGSLVSVCPAVRYGLLYTKLFERVKYLALLKSNGLYSAKLSIPPFLQEDFKWWRSVLSNPRQANTICTGRFILEIFSDASLTGWGASCGSLRSHGWWSEDDKSLHINALELKAAFFAIKCFASNLENCEILLRIDNTTALSYINRFGSVQHRLLSSIARDIWQWCENKNIFLFASYIASAENTIADFESRRPDADTEWSLSSKAFNFVLEEFGPFDIDLFASLINAKCDLYVSWIPDPGSFAVDAFTLPWENFYFYAFPPFILIPKVLRKIINDEAEGILIVPWWPSQSWFPLFQRLLVSKPLILHPSKSLLSSPLRNRHPSHKTLSLGVAKLSGKRLRTAKYQSHP</sequence>
<evidence type="ECO:0000313" key="3">
    <source>
        <dbReference type="EMBL" id="KMQ91764.1"/>
    </source>
</evidence>
<feature type="region of interest" description="Disordered" evidence="1">
    <location>
        <begin position="1"/>
        <end position="43"/>
    </location>
</feature>
<dbReference type="PROSITE" id="PS50878">
    <property type="entry name" value="RT_POL"/>
    <property type="match status" value="1"/>
</dbReference>
<organism evidence="3 4">
    <name type="scientific">Lasius niger</name>
    <name type="common">Black garden ant</name>
    <dbReference type="NCBI Taxonomy" id="67767"/>
    <lineage>
        <taxon>Eukaryota</taxon>
        <taxon>Metazoa</taxon>
        <taxon>Ecdysozoa</taxon>
        <taxon>Arthropoda</taxon>
        <taxon>Hexapoda</taxon>
        <taxon>Insecta</taxon>
        <taxon>Pterygota</taxon>
        <taxon>Neoptera</taxon>
        <taxon>Endopterygota</taxon>
        <taxon>Hymenoptera</taxon>
        <taxon>Apocrita</taxon>
        <taxon>Aculeata</taxon>
        <taxon>Formicoidea</taxon>
        <taxon>Formicidae</taxon>
        <taxon>Formicinae</taxon>
        <taxon>Lasius</taxon>
        <taxon>Lasius</taxon>
    </lineage>
</organism>
<dbReference type="EMBL" id="LBMM01005168">
    <property type="protein sequence ID" value="KMQ91764.1"/>
    <property type="molecule type" value="Genomic_DNA"/>
</dbReference>
<keyword evidence="3" id="KW-0808">Transferase</keyword>
<dbReference type="PANTHER" id="PTHR33050">
    <property type="entry name" value="REVERSE TRANSCRIPTASE DOMAIN-CONTAINING PROTEIN"/>
    <property type="match status" value="1"/>
</dbReference>
<dbReference type="GO" id="GO:0003964">
    <property type="term" value="F:RNA-directed DNA polymerase activity"/>
    <property type="evidence" value="ECO:0007669"/>
    <property type="project" value="UniProtKB-KW"/>
</dbReference>
<dbReference type="Pfam" id="PF00078">
    <property type="entry name" value="RVT_1"/>
    <property type="match status" value="1"/>
</dbReference>
<dbReference type="Gene3D" id="3.10.10.10">
    <property type="entry name" value="HIV Type 1 Reverse Transcriptase, subunit A, domain 1"/>
    <property type="match status" value="1"/>
</dbReference>
<dbReference type="OrthoDB" id="7701645at2759"/>
<accession>A0A0J7KNE4</accession>
<dbReference type="Gene3D" id="3.30.70.270">
    <property type="match status" value="1"/>
</dbReference>
<dbReference type="InterPro" id="IPR052055">
    <property type="entry name" value="Hepadnavirus_pol/RT"/>
</dbReference>
<evidence type="ECO:0000256" key="1">
    <source>
        <dbReference type="SAM" id="MobiDB-lite"/>
    </source>
</evidence>
<dbReference type="InterPro" id="IPR043502">
    <property type="entry name" value="DNA/RNA_pol_sf"/>
</dbReference>
<gene>
    <name evidence="3" type="ORF">RF55_8329</name>
</gene>
<dbReference type="Proteomes" id="UP000036403">
    <property type="component" value="Unassembled WGS sequence"/>
</dbReference>
<evidence type="ECO:0000259" key="2">
    <source>
        <dbReference type="PROSITE" id="PS50878"/>
    </source>
</evidence>
<dbReference type="InterPro" id="IPR043128">
    <property type="entry name" value="Rev_trsase/Diguanyl_cyclase"/>
</dbReference>
<reference evidence="3 4" key="1">
    <citation type="submission" date="2015-04" db="EMBL/GenBank/DDBJ databases">
        <title>Lasius niger genome sequencing.</title>
        <authorList>
            <person name="Konorov E.A."/>
            <person name="Nikitin M.A."/>
            <person name="Kirill M.V."/>
            <person name="Chang P."/>
        </authorList>
    </citation>
    <scope>NUCLEOTIDE SEQUENCE [LARGE SCALE GENOMIC DNA]</scope>
    <source>
        <tissue evidence="3">Whole</tissue>
    </source>
</reference>
<feature type="region of interest" description="Disordered" evidence="1">
    <location>
        <begin position="258"/>
        <end position="291"/>
    </location>
</feature>
<feature type="domain" description="Reverse transcriptase" evidence="2">
    <location>
        <begin position="328"/>
        <end position="510"/>
    </location>
</feature>
<evidence type="ECO:0000313" key="4">
    <source>
        <dbReference type="Proteomes" id="UP000036403"/>
    </source>
</evidence>
<proteinExistence type="predicted"/>
<keyword evidence="3" id="KW-0695">RNA-directed DNA polymerase</keyword>
<protein>
    <submittedName>
        <fullName evidence="3">Reverse transcriptase</fullName>
    </submittedName>
</protein>
<dbReference type="SUPFAM" id="SSF56672">
    <property type="entry name" value="DNA/RNA polymerases"/>
    <property type="match status" value="1"/>
</dbReference>
<name>A0A0J7KNE4_LASNI</name>
<keyword evidence="3" id="KW-0548">Nucleotidyltransferase</keyword>
<dbReference type="STRING" id="67767.A0A0J7KNE4"/>
<dbReference type="PaxDb" id="67767-A0A0J7KNE4"/>
<comment type="caution">
    <text evidence="3">The sequence shown here is derived from an EMBL/GenBank/DDBJ whole genome shotgun (WGS) entry which is preliminary data.</text>
</comment>
<keyword evidence="4" id="KW-1185">Reference proteome</keyword>
<dbReference type="CDD" id="cd03714">
    <property type="entry name" value="RT_DIRS1"/>
    <property type="match status" value="1"/>
</dbReference>
<dbReference type="AlphaFoldDB" id="A0A0J7KNE4"/>
<dbReference type="PANTHER" id="PTHR33050:SF7">
    <property type="entry name" value="RIBONUCLEASE H"/>
    <property type="match status" value="1"/>
</dbReference>